<feature type="transmembrane region" description="Helical" evidence="1">
    <location>
        <begin position="17"/>
        <end position="35"/>
    </location>
</feature>
<evidence type="ECO:0000256" key="1">
    <source>
        <dbReference type="SAM" id="Phobius"/>
    </source>
</evidence>
<dbReference type="Proteomes" id="UP000051936">
    <property type="component" value="Unassembled WGS sequence"/>
</dbReference>
<reference evidence="2 3" key="1">
    <citation type="submission" date="2015-09" db="EMBL/GenBank/DDBJ databases">
        <title>Draft Genome Sequence of Bradyrhizobium manausense Strain BR 3351T, a Novel Symbiotic Nitrogen-Fixing Alphaproteobacterium Isolated from Brazilian Amazon Rain Forest.</title>
        <authorList>
            <person name="De Araujo J.L."/>
            <person name="Zilli J.E."/>
        </authorList>
    </citation>
    <scope>NUCLEOTIDE SEQUENCE [LARGE SCALE GENOMIC DNA]</scope>
    <source>
        <strain evidence="2 3">BR3351</strain>
    </source>
</reference>
<accession>A0A0R3DZI4</accession>
<feature type="transmembrane region" description="Helical" evidence="1">
    <location>
        <begin position="171"/>
        <end position="188"/>
    </location>
</feature>
<evidence type="ECO:0000313" key="2">
    <source>
        <dbReference type="EMBL" id="KRQ15363.1"/>
    </source>
</evidence>
<dbReference type="OrthoDB" id="2083198at2"/>
<name>A0A0R3DZI4_9BRAD</name>
<keyword evidence="1" id="KW-0812">Transmembrane</keyword>
<feature type="transmembrane region" description="Helical" evidence="1">
    <location>
        <begin position="208"/>
        <end position="232"/>
    </location>
</feature>
<feature type="transmembrane region" description="Helical" evidence="1">
    <location>
        <begin position="47"/>
        <end position="67"/>
    </location>
</feature>
<evidence type="ECO:0000313" key="3">
    <source>
        <dbReference type="Proteomes" id="UP000051936"/>
    </source>
</evidence>
<keyword evidence="1" id="KW-1133">Transmembrane helix</keyword>
<sequence length="250" mass="27519">MTNGLGLFDEYNRQARLFPALLALLPPLLALLAWFPNLLLSNLGSTLLTLLCSCGILFALAVFSRATGKNVEKRLLKEWGGWRTTLWLRHSDISLVAPTKQRYHQALARHVPNLKLPTAVQEQNDQAGADAVYASAVEWLKEYCRKGKYPLVQKENIEYGFRRNMRGVRPFAIAVTAVALVLSIGAMIREISISSAGMTAALQSLPIVVWGSTLLLLIALGAWMIAVTDAWVREGGDQYARALLATCEGL</sequence>
<dbReference type="EMBL" id="LJYG01000044">
    <property type="protein sequence ID" value="KRQ15363.1"/>
    <property type="molecule type" value="Genomic_DNA"/>
</dbReference>
<proteinExistence type="predicted"/>
<organism evidence="2 3">
    <name type="scientific">Bradyrhizobium manausense</name>
    <dbReference type="NCBI Taxonomy" id="989370"/>
    <lineage>
        <taxon>Bacteria</taxon>
        <taxon>Pseudomonadati</taxon>
        <taxon>Pseudomonadota</taxon>
        <taxon>Alphaproteobacteria</taxon>
        <taxon>Hyphomicrobiales</taxon>
        <taxon>Nitrobacteraceae</taxon>
        <taxon>Bradyrhizobium</taxon>
    </lineage>
</organism>
<protein>
    <submittedName>
        <fullName evidence="2">Uncharacterized protein</fullName>
    </submittedName>
</protein>
<dbReference type="RefSeq" id="WP_057745343.1">
    <property type="nucleotide sequence ID" value="NZ_LJYG01000044.1"/>
</dbReference>
<keyword evidence="3" id="KW-1185">Reference proteome</keyword>
<dbReference type="AlphaFoldDB" id="A0A0R3DZI4"/>
<comment type="caution">
    <text evidence="2">The sequence shown here is derived from an EMBL/GenBank/DDBJ whole genome shotgun (WGS) entry which is preliminary data.</text>
</comment>
<keyword evidence="1" id="KW-0472">Membrane</keyword>
<gene>
    <name evidence="2" type="ORF">AOQ71_10205</name>
</gene>